<comment type="caution">
    <text evidence="1">The sequence shown here is derived from an EMBL/GenBank/DDBJ whole genome shotgun (WGS) entry which is preliminary data.</text>
</comment>
<dbReference type="EMBL" id="QSQP01000005">
    <property type="protein sequence ID" value="RGK43824.1"/>
    <property type="molecule type" value="Genomic_DNA"/>
</dbReference>
<proteinExistence type="predicted"/>
<gene>
    <name evidence="1" type="ORF">DXD13_05255</name>
</gene>
<protein>
    <submittedName>
        <fullName evidence="1">Uncharacterized protein</fullName>
    </submittedName>
</protein>
<organism evidence="1 2">
    <name type="scientific">Agathobacter rectalis</name>
    <dbReference type="NCBI Taxonomy" id="39491"/>
    <lineage>
        <taxon>Bacteria</taxon>
        <taxon>Bacillati</taxon>
        <taxon>Bacillota</taxon>
        <taxon>Clostridia</taxon>
        <taxon>Lachnospirales</taxon>
        <taxon>Lachnospiraceae</taxon>
        <taxon>Agathobacter</taxon>
    </lineage>
</organism>
<evidence type="ECO:0000313" key="1">
    <source>
        <dbReference type="EMBL" id="RGK43824.1"/>
    </source>
</evidence>
<dbReference type="Proteomes" id="UP000261052">
    <property type="component" value="Unassembled WGS sequence"/>
</dbReference>
<reference evidence="1 2" key="1">
    <citation type="submission" date="2018-08" db="EMBL/GenBank/DDBJ databases">
        <title>A genome reference for cultivated species of the human gut microbiota.</title>
        <authorList>
            <person name="Zou Y."/>
            <person name="Xue W."/>
            <person name="Luo G."/>
        </authorList>
    </citation>
    <scope>NUCLEOTIDE SEQUENCE [LARGE SCALE GENOMIC DNA]</scope>
    <source>
        <strain evidence="1 2">TF11-15AC</strain>
    </source>
</reference>
<evidence type="ECO:0000313" key="2">
    <source>
        <dbReference type="Proteomes" id="UP000261052"/>
    </source>
</evidence>
<accession>A0A3E4M2F3</accession>
<dbReference type="AlphaFoldDB" id="A0A3E4M2F3"/>
<name>A0A3E4M2F3_9FIRM</name>
<sequence length="80" mass="9241">MNELHLLDILAARHGCFISDLNLSPILRRAALLDLCRMDENSYPLSQWRDTVRYLTGDERDFASVKEIQAFIKQDMEAEG</sequence>
<dbReference type="RefSeq" id="WP_117685575.1">
    <property type="nucleotide sequence ID" value="NZ_QSQP01000005.1"/>
</dbReference>